<organism evidence="2 3">
    <name type="scientific">Rotaria sordida</name>
    <dbReference type="NCBI Taxonomy" id="392033"/>
    <lineage>
        <taxon>Eukaryota</taxon>
        <taxon>Metazoa</taxon>
        <taxon>Spiralia</taxon>
        <taxon>Gnathifera</taxon>
        <taxon>Rotifera</taxon>
        <taxon>Eurotatoria</taxon>
        <taxon>Bdelloidea</taxon>
        <taxon>Philodinida</taxon>
        <taxon>Philodinidae</taxon>
        <taxon>Rotaria</taxon>
    </lineage>
</organism>
<dbReference type="Proteomes" id="UP000663870">
    <property type="component" value="Unassembled WGS sequence"/>
</dbReference>
<dbReference type="PROSITE" id="PS00018">
    <property type="entry name" value="EF_HAND_1"/>
    <property type="match status" value="1"/>
</dbReference>
<gene>
    <name evidence="2" type="ORF">JXQ802_LOCUS20036</name>
</gene>
<dbReference type="InterPro" id="IPR002048">
    <property type="entry name" value="EF_hand_dom"/>
</dbReference>
<keyword evidence="3" id="KW-1185">Reference proteome</keyword>
<comment type="caution">
    <text evidence="2">The sequence shown here is derived from an EMBL/GenBank/DDBJ whole genome shotgun (WGS) entry which is preliminary data.</text>
</comment>
<dbReference type="AlphaFoldDB" id="A0A814QAG3"/>
<evidence type="ECO:0000259" key="1">
    <source>
        <dbReference type="PROSITE" id="PS50222"/>
    </source>
</evidence>
<dbReference type="GO" id="GO:0005509">
    <property type="term" value="F:calcium ion binding"/>
    <property type="evidence" value="ECO:0007669"/>
    <property type="project" value="InterPro"/>
</dbReference>
<dbReference type="PROSITE" id="PS50222">
    <property type="entry name" value="EF_HAND_2"/>
    <property type="match status" value="1"/>
</dbReference>
<sequence>MASFDTAKAIFAQADRNRDESINKNEFYNWISNVEGLTSSSYESSTNGLNLNDNTSSRFDQYKYKVSSQNAWDFTTDKYTPYGTTTAAASRSINDAVIHTNSLEETNQYLEKLANNIYKDPNPQIIRRATTEAPVSHEQRVFVRYLQPPAVPSPGPLIIKEVRPEQPPPPPPIIIRQHAPPLPALPPLILRERPPTPPAYIPSETVTHCLPAISVSPPSIVIKYFQPLPEKSHNIIIERWIPYEPQTQRRTIIQRARFTIKYLQPSYTVAGYEVVPMHIVRKFEKLCVPKENPNDYVTRYGTPLLDSATLVQQARNAGVVEDISLQVRASSINTNARRNTVDFDRSNRIINRAFSSSGATSSEGIQLNAGREAINLGDTSYSSSVSKFIGASASAGSVNAAQGRFHVGDANLTATDTNRNRKLNQMEFQIYI</sequence>
<proteinExistence type="predicted"/>
<name>A0A814QAG3_9BILA</name>
<evidence type="ECO:0000313" key="2">
    <source>
        <dbReference type="EMBL" id="CAF1117644.1"/>
    </source>
</evidence>
<evidence type="ECO:0000313" key="3">
    <source>
        <dbReference type="Proteomes" id="UP000663870"/>
    </source>
</evidence>
<feature type="domain" description="EF-hand" evidence="1">
    <location>
        <begin position="2"/>
        <end position="37"/>
    </location>
</feature>
<protein>
    <recommendedName>
        <fullName evidence="1">EF-hand domain-containing protein</fullName>
    </recommendedName>
</protein>
<dbReference type="InterPro" id="IPR018247">
    <property type="entry name" value="EF_Hand_1_Ca_BS"/>
</dbReference>
<reference evidence="2" key="1">
    <citation type="submission" date="2021-02" db="EMBL/GenBank/DDBJ databases">
        <authorList>
            <person name="Nowell W R."/>
        </authorList>
    </citation>
    <scope>NUCLEOTIDE SEQUENCE</scope>
</reference>
<dbReference type="EMBL" id="CAJNOL010000563">
    <property type="protein sequence ID" value="CAF1117644.1"/>
    <property type="molecule type" value="Genomic_DNA"/>
</dbReference>
<accession>A0A814QAG3</accession>